<dbReference type="AlphaFoldDB" id="A0A916YU67"/>
<comment type="caution">
    <text evidence="1">The sequence shown here is derived from an EMBL/GenBank/DDBJ whole genome shotgun (WGS) entry which is preliminary data.</text>
</comment>
<dbReference type="EMBL" id="BMIP01000001">
    <property type="protein sequence ID" value="GGD61667.1"/>
    <property type="molecule type" value="Genomic_DNA"/>
</dbReference>
<organism evidence="1 2">
    <name type="scientific">Croceicoccus mobilis</name>
    <dbReference type="NCBI Taxonomy" id="1703339"/>
    <lineage>
        <taxon>Bacteria</taxon>
        <taxon>Pseudomonadati</taxon>
        <taxon>Pseudomonadota</taxon>
        <taxon>Alphaproteobacteria</taxon>
        <taxon>Sphingomonadales</taxon>
        <taxon>Erythrobacteraceae</taxon>
        <taxon>Croceicoccus</taxon>
    </lineage>
</organism>
<evidence type="ECO:0000313" key="1">
    <source>
        <dbReference type="EMBL" id="GGD61667.1"/>
    </source>
</evidence>
<proteinExistence type="predicted"/>
<keyword evidence="2" id="KW-1185">Reference proteome</keyword>
<gene>
    <name evidence="1" type="ORF">GCM10010990_08930</name>
</gene>
<dbReference type="Proteomes" id="UP000612349">
    <property type="component" value="Unassembled WGS sequence"/>
</dbReference>
<dbReference type="OrthoDB" id="7390084at2"/>
<evidence type="ECO:0000313" key="2">
    <source>
        <dbReference type="Proteomes" id="UP000612349"/>
    </source>
</evidence>
<reference evidence="1" key="2">
    <citation type="submission" date="2020-09" db="EMBL/GenBank/DDBJ databases">
        <authorList>
            <person name="Sun Q."/>
            <person name="Zhou Y."/>
        </authorList>
    </citation>
    <scope>NUCLEOTIDE SEQUENCE</scope>
    <source>
        <strain evidence="1">CGMCC 1.15360</strain>
    </source>
</reference>
<name>A0A916YU67_9SPHN</name>
<protein>
    <submittedName>
        <fullName evidence="1">Uncharacterized protein</fullName>
    </submittedName>
</protein>
<sequence length="278" mass="29956">MFQSTILRHARVAVLAAGALALSGCLFTPGKFTSELVLTKGGKFAFSYEGEISTMGLSQMAKMDQGEPFEAHCMDDEGEVRDCTNAESDEQYGEWEAEQAKDAAEKQQFMKMFGGMDPSDPEIAAKLVDTLKKLRGWEQVSYRGDGIYDVSFKASGVLTHTFMFPIVEDMPPMGYFVSAIPRADGSVKVEAPGFGGDNGGMGPGSMGMMAAMGAMQQQGGEDMAEIVLPDGTFTIRTDGEILTNNTDDGPAMDGKMRVLSWTVDQTSDTAPMALIRLK</sequence>
<reference evidence="1" key="1">
    <citation type="journal article" date="2014" name="Int. J. Syst. Evol. Microbiol.">
        <title>Complete genome sequence of Corynebacterium casei LMG S-19264T (=DSM 44701T), isolated from a smear-ripened cheese.</title>
        <authorList>
            <consortium name="US DOE Joint Genome Institute (JGI-PGF)"/>
            <person name="Walter F."/>
            <person name="Albersmeier A."/>
            <person name="Kalinowski J."/>
            <person name="Ruckert C."/>
        </authorList>
    </citation>
    <scope>NUCLEOTIDE SEQUENCE</scope>
    <source>
        <strain evidence="1">CGMCC 1.15360</strain>
    </source>
</reference>
<dbReference type="RefSeq" id="WP_066773770.1">
    <property type="nucleotide sequence ID" value="NZ_BMIP01000001.1"/>
</dbReference>
<accession>A0A916YU67</accession>